<dbReference type="Pfam" id="PF00528">
    <property type="entry name" value="BPD_transp_1"/>
    <property type="match status" value="1"/>
</dbReference>
<dbReference type="RefSeq" id="WP_130434319.1">
    <property type="nucleotide sequence ID" value="NZ_SHKP01000008.1"/>
</dbReference>
<accession>A0A4Q7VD58</accession>
<feature type="transmembrane region" description="Helical" evidence="8">
    <location>
        <begin position="76"/>
        <end position="98"/>
    </location>
</feature>
<evidence type="ECO:0000313" key="11">
    <source>
        <dbReference type="Proteomes" id="UP000293671"/>
    </source>
</evidence>
<dbReference type="PROSITE" id="PS50928">
    <property type="entry name" value="ABC_TM1"/>
    <property type="match status" value="1"/>
</dbReference>
<evidence type="ECO:0000256" key="7">
    <source>
        <dbReference type="ARBA" id="ARBA00023136"/>
    </source>
</evidence>
<evidence type="ECO:0000259" key="9">
    <source>
        <dbReference type="PROSITE" id="PS50928"/>
    </source>
</evidence>
<keyword evidence="6 8" id="KW-1133">Transmembrane helix</keyword>
<evidence type="ECO:0000256" key="6">
    <source>
        <dbReference type="ARBA" id="ARBA00022989"/>
    </source>
</evidence>
<comment type="subcellular location">
    <subcellularLocation>
        <location evidence="1 8">Cell membrane</location>
        <topology evidence="1 8">Multi-pass membrane protein</topology>
    </subcellularLocation>
</comment>
<gene>
    <name evidence="10" type="ORF">EV670_3383</name>
</gene>
<protein>
    <submittedName>
        <fullName evidence="10">Putrescine transport system permease protein</fullName>
    </submittedName>
</protein>
<keyword evidence="3 8" id="KW-0813">Transport</keyword>
<feature type="transmembrane region" description="Helical" evidence="8">
    <location>
        <begin position="145"/>
        <end position="167"/>
    </location>
</feature>
<comment type="similarity">
    <text evidence="2">Belongs to the binding-protein-dependent transport system permease family. CysTW subfamily.</text>
</comment>
<feature type="transmembrane region" description="Helical" evidence="8">
    <location>
        <begin position="110"/>
        <end position="133"/>
    </location>
</feature>
<organism evidence="10 11">
    <name type="scientific">Rivibacter subsaxonicus</name>
    <dbReference type="NCBI Taxonomy" id="457575"/>
    <lineage>
        <taxon>Bacteria</taxon>
        <taxon>Pseudomonadati</taxon>
        <taxon>Pseudomonadota</taxon>
        <taxon>Betaproteobacteria</taxon>
        <taxon>Burkholderiales</taxon>
        <taxon>Rivibacter</taxon>
    </lineage>
</organism>
<keyword evidence="5 8" id="KW-0812">Transmembrane</keyword>
<sequence>MSAHKTLFDARFAHGFSRFWLGAGFLFLYLPIVSLVIFSFNDSALPSVWNGFTLKWYAALRTDTEMLTGLWLSLKIAFFTACGSVVLGTLAAFALVKYRRFRGRTLFSGMVNAPLVMPEVIVGLSLLLFLVSVQRALGFPERGMLTIWLGHMLLGMAYAAVVVQARLQDLNPSLEEAAQDLGARPWQVFYLVTLPMISQSLASAWLLTFTLSLDDVVLSAFLSGPGSTTLPLVIFSRARLGVNPSVNAMATVIIVVVAIGVLTTSYLIARAERERQRQIAQAQRAGG</sequence>
<name>A0A4Q7VD58_9BURK</name>
<dbReference type="CDD" id="cd06261">
    <property type="entry name" value="TM_PBP2"/>
    <property type="match status" value="1"/>
</dbReference>
<proteinExistence type="inferred from homology"/>
<dbReference type="GO" id="GO:0005886">
    <property type="term" value="C:plasma membrane"/>
    <property type="evidence" value="ECO:0007669"/>
    <property type="project" value="UniProtKB-SubCell"/>
</dbReference>
<evidence type="ECO:0000256" key="4">
    <source>
        <dbReference type="ARBA" id="ARBA00022475"/>
    </source>
</evidence>
<dbReference type="PANTHER" id="PTHR43848">
    <property type="entry name" value="PUTRESCINE TRANSPORT SYSTEM PERMEASE PROTEIN POTI"/>
    <property type="match status" value="1"/>
</dbReference>
<feature type="transmembrane region" description="Helical" evidence="8">
    <location>
        <begin position="188"/>
        <end position="207"/>
    </location>
</feature>
<evidence type="ECO:0000256" key="5">
    <source>
        <dbReference type="ARBA" id="ARBA00022692"/>
    </source>
</evidence>
<keyword evidence="7 8" id="KW-0472">Membrane</keyword>
<evidence type="ECO:0000256" key="1">
    <source>
        <dbReference type="ARBA" id="ARBA00004651"/>
    </source>
</evidence>
<dbReference type="GO" id="GO:0055085">
    <property type="term" value="P:transmembrane transport"/>
    <property type="evidence" value="ECO:0007669"/>
    <property type="project" value="InterPro"/>
</dbReference>
<dbReference type="Gene3D" id="1.10.3720.10">
    <property type="entry name" value="MetI-like"/>
    <property type="match status" value="1"/>
</dbReference>
<dbReference type="EMBL" id="SHKP01000008">
    <property type="protein sequence ID" value="RZT93827.1"/>
    <property type="molecule type" value="Genomic_DNA"/>
</dbReference>
<dbReference type="OrthoDB" id="9782004at2"/>
<evidence type="ECO:0000313" key="10">
    <source>
        <dbReference type="EMBL" id="RZT93827.1"/>
    </source>
</evidence>
<dbReference type="PANTHER" id="PTHR43848:SF2">
    <property type="entry name" value="PUTRESCINE TRANSPORT SYSTEM PERMEASE PROTEIN POTI"/>
    <property type="match status" value="1"/>
</dbReference>
<dbReference type="AlphaFoldDB" id="A0A4Q7VD58"/>
<feature type="domain" description="ABC transmembrane type-1" evidence="9">
    <location>
        <begin position="70"/>
        <end position="264"/>
    </location>
</feature>
<comment type="caution">
    <text evidence="10">The sequence shown here is derived from an EMBL/GenBank/DDBJ whole genome shotgun (WGS) entry which is preliminary data.</text>
</comment>
<dbReference type="InterPro" id="IPR035906">
    <property type="entry name" value="MetI-like_sf"/>
</dbReference>
<reference evidence="10 11" key="1">
    <citation type="submission" date="2019-02" db="EMBL/GenBank/DDBJ databases">
        <title>Genomic Encyclopedia of Type Strains, Phase IV (KMG-IV): sequencing the most valuable type-strain genomes for metagenomic binning, comparative biology and taxonomic classification.</title>
        <authorList>
            <person name="Goeker M."/>
        </authorList>
    </citation>
    <scope>NUCLEOTIDE SEQUENCE [LARGE SCALE GENOMIC DNA]</scope>
    <source>
        <strain evidence="10 11">DSM 19570</strain>
    </source>
</reference>
<evidence type="ECO:0000256" key="3">
    <source>
        <dbReference type="ARBA" id="ARBA00022448"/>
    </source>
</evidence>
<dbReference type="Proteomes" id="UP000293671">
    <property type="component" value="Unassembled WGS sequence"/>
</dbReference>
<dbReference type="SUPFAM" id="SSF161098">
    <property type="entry name" value="MetI-like"/>
    <property type="match status" value="1"/>
</dbReference>
<keyword evidence="4" id="KW-1003">Cell membrane</keyword>
<evidence type="ECO:0000256" key="8">
    <source>
        <dbReference type="RuleBase" id="RU363032"/>
    </source>
</evidence>
<dbReference type="InterPro" id="IPR051789">
    <property type="entry name" value="Bact_Polyamine_Transport"/>
</dbReference>
<evidence type="ECO:0000256" key="2">
    <source>
        <dbReference type="ARBA" id="ARBA00007069"/>
    </source>
</evidence>
<dbReference type="InterPro" id="IPR000515">
    <property type="entry name" value="MetI-like"/>
</dbReference>
<keyword evidence="11" id="KW-1185">Reference proteome</keyword>
<feature type="transmembrane region" description="Helical" evidence="8">
    <location>
        <begin position="248"/>
        <end position="269"/>
    </location>
</feature>
<feature type="transmembrane region" description="Helical" evidence="8">
    <location>
        <begin position="20"/>
        <end position="40"/>
    </location>
</feature>